<dbReference type="EMBL" id="CP042425">
    <property type="protein sequence ID" value="QEL15465.1"/>
    <property type="molecule type" value="Genomic_DNA"/>
</dbReference>
<dbReference type="Gene3D" id="2.130.10.10">
    <property type="entry name" value="YVTN repeat-like/Quinoprotein amine dehydrogenase"/>
    <property type="match status" value="1"/>
</dbReference>
<dbReference type="PANTHER" id="PTHR34512">
    <property type="entry name" value="CELL SURFACE PROTEIN"/>
    <property type="match status" value="1"/>
</dbReference>
<evidence type="ECO:0000313" key="2">
    <source>
        <dbReference type="Proteomes" id="UP000324974"/>
    </source>
</evidence>
<keyword evidence="2" id="KW-1185">Reference proteome</keyword>
<accession>A0A5C1AA70</accession>
<organism evidence="1 2">
    <name type="scientific">Limnoglobus roseus</name>
    <dbReference type="NCBI Taxonomy" id="2598579"/>
    <lineage>
        <taxon>Bacteria</taxon>
        <taxon>Pseudomonadati</taxon>
        <taxon>Planctomycetota</taxon>
        <taxon>Planctomycetia</taxon>
        <taxon>Gemmatales</taxon>
        <taxon>Gemmataceae</taxon>
        <taxon>Limnoglobus</taxon>
    </lineage>
</organism>
<dbReference type="PANTHER" id="PTHR34512:SF30">
    <property type="entry name" value="OUTER MEMBRANE PROTEIN ASSEMBLY FACTOR BAMB"/>
    <property type="match status" value="1"/>
</dbReference>
<reference evidence="2" key="1">
    <citation type="submission" date="2019-08" db="EMBL/GenBank/DDBJ databases">
        <title>Limnoglobus roseus gen. nov., sp. nov., a novel freshwater planctomycete with a giant genome from the family Gemmataceae.</title>
        <authorList>
            <person name="Kulichevskaya I.S."/>
            <person name="Naumoff D.G."/>
            <person name="Miroshnikov K."/>
            <person name="Ivanova A."/>
            <person name="Philippov D.A."/>
            <person name="Hakobyan A."/>
            <person name="Rijpstra I.C."/>
            <person name="Sinninghe Damste J.S."/>
            <person name="Liesack W."/>
            <person name="Dedysh S.N."/>
        </authorList>
    </citation>
    <scope>NUCLEOTIDE SEQUENCE [LARGE SCALE GENOMIC DNA]</scope>
    <source>
        <strain evidence="2">PX52</strain>
    </source>
</reference>
<evidence type="ECO:0000313" key="1">
    <source>
        <dbReference type="EMBL" id="QEL15465.1"/>
    </source>
</evidence>
<dbReference type="KEGG" id="lrs:PX52LOC_02386"/>
<dbReference type="InterPro" id="IPR015943">
    <property type="entry name" value="WD40/YVTN_repeat-like_dom_sf"/>
</dbReference>
<gene>
    <name evidence="1" type="ORF">PX52LOC_02386</name>
</gene>
<sequence length="100" mass="11310">MLSVTSAGGKYDTSDAWTLRYEGYMTTPVVVDGYAYVLDKDKRLLCINLKTGKEAWGTDERFGDYWSLVANGDKILALDNRGVLYLLRATRPASRCCWCR</sequence>
<proteinExistence type="predicted"/>
<dbReference type="SUPFAM" id="SSF50998">
    <property type="entry name" value="Quinoprotein alcohol dehydrogenase-like"/>
    <property type="match status" value="1"/>
</dbReference>
<dbReference type="InterPro" id="IPR011047">
    <property type="entry name" value="Quinoprotein_ADH-like_sf"/>
</dbReference>
<protein>
    <submittedName>
        <fullName evidence="1">Pyrrolo-quinoline quinone</fullName>
    </submittedName>
</protein>
<dbReference type="Proteomes" id="UP000324974">
    <property type="component" value="Chromosome"/>
</dbReference>
<dbReference type="AlphaFoldDB" id="A0A5C1AA70"/>
<name>A0A5C1AA70_9BACT</name>